<comment type="caution">
    <text evidence="1">The sequence shown here is derived from an EMBL/GenBank/DDBJ whole genome shotgun (WGS) entry which is preliminary data.</text>
</comment>
<organism evidence="1">
    <name type="scientific">marine sediment metagenome</name>
    <dbReference type="NCBI Taxonomy" id="412755"/>
    <lineage>
        <taxon>unclassified sequences</taxon>
        <taxon>metagenomes</taxon>
        <taxon>ecological metagenomes</taxon>
    </lineage>
</organism>
<gene>
    <name evidence="1" type="ORF">S01H4_17702</name>
</gene>
<evidence type="ECO:0000313" key="1">
    <source>
        <dbReference type="EMBL" id="GAG63949.1"/>
    </source>
</evidence>
<sequence length="42" mass="5217">CRSTRQFDNFFIDDSGRFKFLLKSDQANFYRIKKLQIDYLYD</sequence>
<protein>
    <submittedName>
        <fullName evidence="1">Uncharacterized protein</fullName>
    </submittedName>
</protein>
<reference evidence="1" key="1">
    <citation type="journal article" date="2014" name="Front. Microbiol.">
        <title>High frequency of phylogenetically diverse reductive dehalogenase-homologous genes in deep subseafloor sedimentary metagenomes.</title>
        <authorList>
            <person name="Kawai M."/>
            <person name="Futagami T."/>
            <person name="Toyoda A."/>
            <person name="Takaki Y."/>
            <person name="Nishi S."/>
            <person name="Hori S."/>
            <person name="Arai W."/>
            <person name="Tsubouchi T."/>
            <person name="Morono Y."/>
            <person name="Uchiyama I."/>
            <person name="Ito T."/>
            <person name="Fujiyama A."/>
            <person name="Inagaki F."/>
            <person name="Takami H."/>
        </authorList>
    </citation>
    <scope>NUCLEOTIDE SEQUENCE</scope>
    <source>
        <strain evidence="1">Expedition CK06-06</strain>
    </source>
</reference>
<accession>X0Z4L8</accession>
<name>X0Z4L8_9ZZZZ</name>
<proteinExistence type="predicted"/>
<feature type="non-terminal residue" evidence="1">
    <location>
        <position position="1"/>
    </location>
</feature>
<dbReference type="EMBL" id="BART01007812">
    <property type="protein sequence ID" value="GAG63949.1"/>
    <property type="molecule type" value="Genomic_DNA"/>
</dbReference>
<dbReference type="AlphaFoldDB" id="X0Z4L8"/>